<evidence type="ECO:0000256" key="3">
    <source>
        <dbReference type="ARBA" id="ARBA00023315"/>
    </source>
</evidence>
<dbReference type="OrthoDB" id="5404651at2759"/>
<evidence type="ECO:0000256" key="1">
    <source>
        <dbReference type="ARBA" id="ARBA00010982"/>
    </source>
</evidence>
<dbReference type="GO" id="GO:0003985">
    <property type="term" value="F:acetyl-CoA C-acetyltransferase activity"/>
    <property type="evidence" value="ECO:0007669"/>
    <property type="project" value="TreeGrafter"/>
</dbReference>
<gene>
    <name evidence="5" type="ORF">EZS28_029159</name>
</gene>
<dbReference type="PROSITE" id="PS00098">
    <property type="entry name" value="THIOLASE_1"/>
    <property type="match status" value="1"/>
</dbReference>
<proteinExistence type="inferred from homology"/>
<dbReference type="InterPro" id="IPR016039">
    <property type="entry name" value="Thiolase-like"/>
</dbReference>
<evidence type="ECO:0000256" key="2">
    <source>
        <dbReference type="ARBA" id="ARBA00022679"/>
    </source>
</evidence>
<dbReference type="PANTHER" id="PTHR18919">
    <property type="entry name" value="ACETYL-COA C-ACYLTRANSFERASE"/>
    <property type="match status" value="1"/>
</dbReference>
<dbReference type="GO" id="GO:0005739">
    <property type="term" value="C:mitochondrion"/>
    <property type="evidence" value="ECO:0007669"/>
    <property type="project" value="TreeGrafter"/>
</dbReference>
<keyword evidence="3" id="KW-0012">Acyltransferase</keyword>
<comment type="caution">
    <text evidence="5">The sequence shown here is derived from an EMBL/GenBank/DDBJ whole genome shotgun (WGS) entry which is preliminary data.</text>
</comment>
<dbReference type="InterPro" id="IPR020615">
    <property type="entry name" value="Thiolase_acyl_enz_int_AS"/>
</dbReference>
<dbReference type="InterPro" id="IPR020616">
    <property type="entry name" value="Thiolase_N"/>
</dbReference>
<feature type="domain" description="Thiolase N-terminal" evidence="4">
    <location>
        <begin position="55"/>
        <end position="122"/>
    </location>
</feature>
<dbReference type="Pfam" id="PF00108">
    <property type="entry name" value="Thiolase_N"/>
    <property type="match status" value="1"/>
</dbReference>
<dbReference type="Proteomes" id="UP000324800">
    <property type="component" value="Unassembled WGS sequence"/>
</dbReference>
<dbReference type="Gene3D" id="3.40.47.10">
    <property type="match status" value="1"/>
</dbReference>
<organism evidence="5 6">
    <name type="scientific">Streblomastix strix</name>
    <dbReference type="NCBI Taxonomy" id="222440"/>
    <lineage>
        <taxon>Eukaryota</taxon>
        <taxon>Metamonada</taxon>
        <taxon>Preaxostyla</taxon>
        <taxon>Oxymonadida</taxon>
        <taxon>Streblomastigidae</taxon>
        <taxon>Streblomastix</taxon>
    </lineage>
</organism>
<dbReference type="GO" id="GO:0006635">
    <property type="term" value="P:fatty acid beta-oxidation"/>
    <property type="evidence" value="ECO:0007669"/>
    <property type="project" value="TreeGrafter"/>
</dbReference>
<protein>
    <submittedName>
        <fullName evidence="5">Acetyl-CoA acetyltransferase</fullName>
    </submittedName>
</protein>
<evidence type="ECO:0000313" key="5">
    <source>
        <dbReference type="EMBL" id="KAA6375315.1"/>
    </source>
</evidence>
<dbReference type="AlphaFoldDB" id="A0A5J4UZW6"/>
<sequence>MLTSQSLLDLDKDKNNKRYACIVSYSRTPIGSYYGGLSNFSAHDLDQIVIKTIEAAGQQNPVKLVLLNARLPLSVIITTINKVCSSGMKSIELSVQKIEDIKYELTIYGYMECMTNAPFILNIPRQLIREAQFTPKSSPETTSNTITTKLAQKILDQIQM</sequence>
<evidence type="ECO:0000259" key="4">
    <source>
        <dbReference type="Pfam" id="PF00108"/>
    </source>
</evidence>
<keyword evidence="2 5" id="KW-0808">Transferase</keyword>
<evidence type="ECO:0000313" key="6">
    <source>
        <dbReference type="Proteomes" id="UP000324800"/>
    </source>
</evidence>
<dbReference type="EMBL" id="SNRW01011323">
    <property type="protein sequence ID" value="KAA6375315.1"/>
    <property type="molecule type" value="Genomic_DNA"/>
</dbReference>
<dbReference type="PANTHER" id="PTHR18919:SF156">
    <property type="entry name" value="ACETYL-COA ACETYLTRANSFERASE, MITOCHONDRIAL"/>
    <property type="match status" value="1"/>
</dbReference>
<accession>A0A5J4UZW6</accession>
<reference evidence="5 6" key="1">
    <citation type="submission" date="2019-03" db="EMBL/GenBank/DDBJ databases">
        <title>Single cell metagenomics reveals metabolic interactions within the superorganism composed of flagellate Streblomastix strix and complex community of Bacteroidetes bacteria on its surface.</title>
        <authorList>
            <person name="Treitli S.C."/>
            <person name="Kolisko M."/>
            <person name="Husnik F."/>
            <person name="Keeling P."/>
            <person name="Hampl V."/>
        </authorList>
    </citation>
    <scope>NUCLEOTIDE SEQUENCE [LARGE SCALE GENOMIC DNA]</scope>
    <source>
        <strain evidence="5">ST1C</strain>
    </source>
</reference>
<dbReference type="SUPFAM" id="SSF53901">
    <property type="entry name" value="Thiolase-like"/>
    <property type="match status" value="1"/>
</dbReference>
<comment type="similarity">
    <text evidence="1">Belongs to the thiolase-like superfamily. Thiolase family.</text>
</comment>
<name>A0A5J4UZW6_9EUKA</name>